<dbReference type="AlphaFoldDB" id="A0A1E1JTU8"/>
<sequence>MGGGKPRHGMWHDSGHPRKKQSCSIRAGISVCGRGFGSNAEGISAPMALSVRVGFGNVSQGGHLDHFTAEKRPQRVEAANVDRSRHREYLPCLTGLIEVG</sequence>
<organism evidence="2 3">
    <name type="scientific">Rhynchosporium agropyri</name>
    <dbReference type="NCBI Taxonomy" id="914238"/>
    <lineage>
        <taxon>Eukaryota</taxon>
        <taxon>Fungi</taxon>
        <taxon>Dikarya</taxon>
        <taxon>Ascomycota</taxon>
        <taxon>Pezizomycotina</taxon>
        <taxon>Leotiomycetes</taxon>
        <taxon>Helotiales</taxon>
        <taxon>Ploettnerulaceae</taxon>
        <taxon>Rhynchosporium</taxon>
    </lineage>
</organism>
<evidence type="ECO:0000256" key="1">
    <source>
        <dbReference type="SAM" id="MobiDB-lite"/>
    </source>
</evidence>
<name>A0A1E1JTU8_9HELO</name>
<evidence type="ECO:0000313" key="3">
    <source>
        <dbReference type="Proteomes" id="UP000178912"/>
    </source>
</evidence>
<accession>A0A1E1JTU8</accession>
<dbReference type="Proteomes" id="UP000178912">
    <property type="component" value="Unassembled WGS sequence"/>
</dbReference>
<evidence type="ECO:0000313" key="2">
    <source>
        <dbReference type="EMBL" id="CZS89307.1"/>
    </source>
</evidence>
<feature type="region of interest" description="Disordered" evidence="1">
    <location>
        <begin position="1"/>
        <end position="22"/>
    </location>
</feature>
<keyword evidence="3" id="KW-1185">Reference proteome</keyword>
<proteinExistence type="predicted"/>
<reference evidence="3" key="1">
    <citation type="submission" date="2016-03" db="EMBL/GenBank/DDBJ databases">
        <authorList>
            <person name="Guldener U."/>
        </authorList>
    </citation>
    <scope>NUCLEOTIDE SEQUENCE [LARGE SCALE GENOMIC DNA]</scope>
    <source>
        <strain evidence="3">04CH-RAC-A.6.1</strain>
    </source>
</reference>
<dbReference type="EMBL" id="FJUX01000002">
    <property type="protein sequence ID" value="CZS89307.1"/>
    <property type="molecule type" value="Genomic_DNA"/>
</dbReference>
<protein>
    <submittedName>
        <fullName evidence="2">Uncharacterized protein</fullName>
    </submittedName>
</protein>
<gene>
    <name evidence="2" type="ORF">RAG0_00708</name>
</gene>